<feature type="domain" description="Palmitoyltransferase DHHC" evidence="10">
    <location>
        <begin position="653"/>
        <end position="788"/>
    </location>
</feature>
<comment type="caution">
    <text evidence="11">The sequence shown here is derived from an EMBL/GenBank/DDBJ whole genome shotgun (WGS) entry which is preliminary data.</text>
</comment>
<dbReference type="InterPro" id="IPR036770">
    <property type="entry name" value="Ankyrin_rpt-contain_sf"/>
</dbReference>
<dbReference type="GO" id="GO:0051059">
    <property type="term" value="F:NF-kappaB binding"/>
    <property type="evidence" value="ECO:0007669"/>
    <property type="project" value="TreeGrafter"/>
</dbReference>
<feature type="transmembrane region" description="Helical" evidence="9">
    <location>
        <begin position="754"/>
        <end position="774"/>
    </location>
</feature>
<evidence type="ECO:0000256" key="2">
    <source>
        <dbReference type="ARBA" id="ARBA00022692"/>
    </source>
</evidence>
<sequence length="1015" mass="111340">MQVFHGAIEKNGGPLPLSYYLQPDVGSTPDTGAAQGRDKPIDLDHTRVDRRTFFECLLNDADFAILTTFMMSGVPVNATRGEDGATALHVAAAGTVEALNKVTFDSGDNTCDFLAGSHMGKECGDCAEDESRGSTSHILHLSSQNQLIVSFLIDNGADINAAMRNGQGQTPLMVAAARQNTQVVKLLLAKGADLNVQDARGRTVLSYAVAYPHLMETLRVSMGEEAFHEAAARERLLHTACRSLGNIYAALYLIEQVGLDVNMRDDWDALSSTALPATGLPNQGWSAGAGTVRIDHGDDYPAHTASTPSTLFACGVTNGMPRAQWPTHPSDSSIPLTNNNGISTAFRNYNSPFGSADGVGLATTEAANADALHGGDTPLHCAVITGDVALVRALLEKGANVYAANNNGVTPLQLAQSPASRVQSWKQYWRDKLIVLLRSKSASAARHRRDERQQQCKASLRDTRSLLRAYSRATTTQSREKVLRDDSARTLWQLLTPKNVLQLLAIATLPHGLFYGCCCITDNFFVLLALLPLMFTCYLQMKRRNSRNANSCRLTGLGWWIGFLGVQGICFGFFSVNYYYMYYSVLLEDHKMLSMWLVPAIVATLALSVCVLCLSPGMVTSTEGQRKGIYASLRSVKGEYPKELLYGADLRTMVRKPLRAQYCPQIGRVVLRYDHYSFDMGGIAIGGGNHRAFVWLHVALLSLLSCFYRYACEYSRLMSQIAQLSHTLGGTAGNDEIARKYEAVVFSTTGRRFAYMHIQVALPLVMLAIVFSLWKQFWAIARNLTLYDVKHSEGESSLYCFTLGERVYSLFDYGMWANLCEFFGCSSLTKQLYRVPQINPYLQQLVTNHQRWQLSSSNACSSNHCHHQHQPESHTRNAGHTPEKAAAAAVAAGGATEIVTGAEKTACPTDWGEVGPSQPQQTWHSAPQAEEGVEEKHGADQYCGDNNSALSMQIFQEMIRVGSINISRNDAAAAAATPRAGADEQTQREWDAAMDKAREMYRFYVQSIGVAGDDY</sequence>
<organism evidence="11 12">
    <name type="scientific">Porcisia hertigi</name>
    <dbReference type="NCBI Taxonomy" id="2761500"/>
    <lineage>
        <taxon>Eukaryota</taxon>
        <taxon>Discoba</taxon>
        <taxon>Euglenozoa</taxon>
        <taxon>Kinetoplastea</taxon>
        <taxon>Metakinetoplastina</taxon>
        <taxon>Trypanosomatida</taxon>
        <taxon>Trypanosomatidae</taxon>
        <taxon>Leishmaniinae</taxon>
        <taxon>Porcisia</taxon>
    </lineage>
</organism>
<dbReference type="InterPro" id="IPR001594">
    <property type="entry name" value="Palmitoyltrfase_DHHC"/>
</dbReference>
<evidence type="ECO:0000259" key="10">
    <source>
        <dbReference type="Pfam" id="PF01529"/>
    </source>
</evidence>
<feature type="repeat" description="ANK" evidence="7">
    <location>
        <begin position="374"/>
        <end position="406"/>
    </location>
</feature>
<feature type="transmembrane region" description="Helical" evidence="9">
    <location>
        <begin position="593"/>
        <end position="619"/>
    </location>
</feature>
<evidence type="ECO:0000256" key="6">
    <source>
        <dbReference type="ARBA" id="ARBA00023136"/>
    </source>
</evidence>
<proteinExistence type="predicted"/>
<keyword evidence="12" id="KW-1185">Reference proteome</keyword>
<dbReference type="GO" id="GO:0016409">
    <property type="term" value="F:palmitoyltransferase activity"/>
    <property type="evidence" value="ECO:0007669"/>
    <property type="project" value="InterPro"/>
</dbReference>
<dbReference type="Pfam" id="PF12796">
    <property type="entry name" value="Ank_2"/>
    <property type="match status" value="1"/>
</dbReference>
<dbReference type="RefSeq" id="XP_067759739.1">
    <property type="nucleotide sequence ID" value="XM_067903184.1"/>
</dbReference>
<evidence type="ECO:0000313" key="12">
    <source>
        <dbReference type="Proteomes" id="UP000674318"/>
    </source>
</evidence>
<evidence type="ECO:0000256" key="1">
    <source>
        <dbReference type="ARBA" id="ARBA00004141"/>
    </source>
</evidence>
<dbReference type="SUPFAM" id="SSF48403">
    <property type="entry name" value="Ankyrin repeat"/>
    <property type="match status" value="1"/>
</dbReference>
<dbReference type="GO" id="GO:0016020">
    <property type="term" value="C:membrane"/>
    <property type="evidence" value="ECO:0007669"/>
    <property type="project" value="UniProtKB-SubCell"/>
</dbReference>
<dbReference type="SMART" id="SM00248">
    <property type="entry name" value="ANK"/>
    <property type="match status" value="5"/>
</dbReference>
<dbReference type="GeneID" id="94293261"/>
<comment type="subcellular location">
    <subcellularLocation>
        <location evidence="1">Membrane</location>
        <topology evidence="1">Multi-pass membrane protein</topology>
    </subcellularLocation>
</comment>
<accession>A0A836LLA8</accession>
<gene>
    <name evidence="11" type="ORF">JKF63_07244</name>
</gene>
<dbReference type="PANTHER" id="PTHR46680:SF3">
    <property type="entry name" value="NF-KAPPA-B INHIBITOR CACTUS"/>
    <property type="match status" value="1"/>
</dbReference>
<dbReference type="PROSITE" id="PS50297">
    <property type="entry name" value="ANK_REP_REGION"/>
    <property type="match status" value="2"/>
</dbReference>
<evidence type="ECO:0000256" key="3">
    <source>
        <dbReference type="ARBA" id="ARBA00022737"/>
    </source>
</evidence>
<dbReference type="InterPro" id="IPR051070">
    <property type="entry name" value="NF-kappa-B_inhibitor"/>
</dbReference>
<reference evidence="11 12" key="1">
    <citation type="submission" date="2021-02" db="EMBL/GenBank/DDBJ databases">
        <title>Porcisia hertigi Genome sequencing and assembly.</title>
        <authorList>
            <person name="Almutairi H."/>
            <person name="Gatherer D."/>
        </authorList>
    </citation>
    <scope>NUCLEOTIDE SEQUENCE [LARGE SCALE GENOMIC DNA]</scope>
    <source>
        <strain evidence="11 12">C119</strain>
    </source>
</reference>
<keyword evidence="5 7" id="KW-0040">ANK repeat</keyword>
<feature type="region of interest" description="Disordered" evidence="8">
    <location>
        <begin position="912"/>
        <end position="938"/>
    </location>
</feature>
<protein>
    <recommendedName>
        <fullName evidence="10">Palmitoyltransferase DHHC domain-containing protein</fullName>
    </recommendedName>
</protein>
<evidence type="ECO:0000313" key="11">
    <source>
        <dbReference type="EMBL" id="KAG5511647.1"/>
    </source>
</evidence>
<feature type="transmembrane region" description="Helical" evidence="9">
    <location>
        <begin position="513"/>
        <end position="536"/>
    </location>
</feature>
<evidence type="ECO:0000256" key="5">
    <source>
        <dbReference type="ARBA" id="ARBA00023043"/>
    </source>
</evidence>
<feature type="transmembrane region" description="Helical" evidence="9">
    <location>
        <begin position="557"/>
        <end position="581"/>
    </location>
</feature>
<dbReference type="Gene3D" id="1.25.40.20">
    <property type="entry name" value="Ankyrin repeat-containing domain"/>
    <property type="match status" value="2"/>
</dbReference>
<dbReference type="Pfam" id="PF01529">
    <property type="entry name" value="DHHC"/>
    <property type="match status" value="1"/>
</dbReference>
<dbReference type="AlphaFoldDB" id="A0A836LLA8"/>
<dbReference type="GO" id="GO:0071356">
    <property type="term" value="P:cellular response to tumor necrosis factor"/>
    <property type="evidence" value="ECO:0007669"/>
    <property type="project" value="TreeGrafter"/>
</dbReference>
<dbReference type="GO" id="GO:0005829">
    <property type="term" value="C:cytosol"/>
    <property type="evidence" value="ECO:0007669"/>
    <property type="project" value="TreeGrafter"/>
</dbReference>
<evidence type="ECO:0000256" key="7">
    <source>
        <dbReference type="PROSITE-ProRule" id="PRU00023"/>
    </source>
</evidence>
<keyword evidence="6 9" id="KW-0472">Membrane</keyword>
<name>A0A836LLA8_9TRYP</name>
<evidence type="ECO:0000256" key="8">
    <source>
        <dbReference type="SAM" id="MobiDB-lite"/>
    </source>
</evidence>
<evidence type="ECO:0000256" key="9">
    <source>
        <dbReference type="SAM" id="Phobius"/>
    </source>
</evidence>
<dbReference type="Pfam" id="PF00023">
    <property type="entry name" value="Ank"/>
    <property type="match status" value="1"/>
</dbReference>
<dbReference type="Proteomes" id="UP000674318">
    <property type="component" value="Unassembled WGS sequence"/>
</dbReference>
<keyword evidence="3" id="KW-0677">Repeat</keyword>
<dbReference type="KEGG" id="phet:94293261"/>
<feature type="repeat" description="ANK" evidence="7">
    <location>
        <begin position="167"/>
        <end position="199"/>
    </location>
</feature>
<dbReference type="InterPro" id="IPR002110">
    <property type="entry name" value="Ankyrin_rpt"/>
</dbReference>
<evidence type="ECO:0000256" key="4">
    <source>
        <dbReference type="ARBA" id="ARBA00022989"/>
    </source>
</evidence>
<dbReference type="PROSITE" id="PS50088">
    <property type="entry name" value="ANK_REPEAT"/>
    <property type="match status" value="2"/>
</dbReference>
<keyword evidence="4 9" id="KW-1133">Transmembrane helix</keyword>
<dbReference type="EMBL" id="JAFJZO010000004">
    <property type="protein sequence ID" value="KAG5511647.1"/>
    <property type="molecule type" value="Genomic_DNA"/>
</dbReference>
<keyword evidence="2 9" id="KW-0812">Transmembrane</keyword>
<dbReference type="PANTHER" id="PTHR46680">
    <property type="entry name" value="NF-KAPPA-B INHIBITOR ALPHA"/>
    <property type="match status" value="1"/>
</dbReference>
<dbReference type="OrthoDB" id="195446at2759"/>